<reference evidence="5 6" key="1">
    <citation type="submission" date="2020-01" db="EMBL/GenBank/DDBJ databases">
        <title>Paenibacillus soybeanensis sp. nov. isolated from the nodules of soybean (Glycine max(L.) Merr).</title>
        <authorList>
            <person name="Wang H."/>
        </authorList>
    </citation>
    <scope>NUCLEOTIDE SEQUENCE [LARGE SCALE GENOMIC DNA]</scope>
    <source>
        <strain evidence="5 6">T1</strain>
    </source>
</reference>
<evidence type="ECO:0000259" key="4">
    <source>
        <dbReference type="PROSITE" id="PS50043"/>
    </source>
</evidence>
<gene>
    <name evidence="5" type="ORF">GT019_31220</name>
</gene>
<dbReference type="PANTHER" id="PTHR44688:SF16">
    <property type="entry name" value="DNA-BINDING TRANSCRIPTIONAL ACTIVATOR DEVR_DOSR"/>
    <property type="match status" value="1"/>
</dbReference>
<evidence type="ECO:0000313" key="5">
    <source>
        <dbReference type="EMBL" id="NBD28356.1"/>
    </source>
</evidence>
<protein>
    <submittedName>
        <fullName evidence="5">AAA family ATPase</fullName>
    </submittedName>
</protein>
<dbReference type="Pfam" id="PF00196">
    <property type="entry name" value="GerE"/>
    <property type="match status" value="1"/>
</dbReference>
<dbReference type="SUPFAM" id="SSF46894">
    <property type="entry name" value="C-terminal effector domain of the bipartite response regulators"/>
    <property type="match status" value="1"/>
</dbReference>
<dbReference type="PROSITE" id="PS00622">
    <property type="entry name" value="HTH_LUXR_1"/>
    <property type="match status" value="1"/>
</dbReference>
<dbReference type="CDD" id="cd06170">
    <property type="entry name" value="LuxR_C_like"/>
    <property type="match status" value="1"/>
</dbReference>
<feature type="domain" description="HTH luxR-type" evidence="4">
    <location>
        <begin position="632"/>
        <end position="697"/>
    </location>
</feature>
<keyword evidence="1" id="KW-0805">Transcription regulation</keyword>
<organism evidence="5 6">
    <name type="scientific">Paenibacillus glycinis</name>
    <dbReference type="NCBI Taxonomy" id="2697035"/>
    <lineage>
        <taxon>Bacteria</taxon>
        <taxon>Bacillati</taxon>
        <taxon>Bacillota</taxon>
        <taxon>Bacilli</taxon>
        <taxon>Bacillales</taxon>
        <taxon>Paenibacillaceae</taxon>
        <taxon>Paenibacillus</taxon>
    </lineage>
</organism>
<evidence type="ECO:0000256" key="2">
    <source>
        <dbReference type="ARBA" id="ARBA00023125"/>
    </source>
</evidence>
<evidence type="ECO:0000256" key="3">
    <source>
        <dbReference type="ARBA" id="ARBA00023163"/>
    </source>
</evidence>
<dbReference type="Proteomes" id="UP000665561">
    <property type="component" value="Unassembled WGS sequence"/>
</dbReference>
<name>A0ABW9Y0V6_9BACL</name>
<evidence type="ECO:0000313" key="6">
    <source>
        <dbReference type="Proteomes" id="UP000665561"/>
    </source>
</evidence>
<dbReference type="SMART" id="SM00421">
    <property type="entry name" value="HTH_LUXR"/>
    <property type="match status" value="1"/>
</dbReference>
<keyword evidence="2" id="KW-0238">DNA-binding</keyword>
<dbReference type="Gene3D" id="1.10.10.10">
    <property type="entry name" value="Winged helix-like DNA-binding domain superfamily/Winged helix DNA-binding domain"/>
    <property type="match status" value="1"/>
</dbReference>
<dbReference type="PROSITE" id="PS50043">
    <property type="entry name" value="HTH_LUXR_2"/>
    <property type="match status" value="1"/>
</dbReference>
<dbReference type="PRINTS" id="PR00038">
    <property type="entry name" value="HTHLUXR"/>
</dbReference>
<dbReference type="Gene3D" id="3.40.50.300">
    <property type="entry name" value="P-loop containing nucleotide triphosphate hydrolases"/>
    <property type="match status" value="1"/>
</dbReference>
<dbReference type="EMBL" id="JAAAMV010000040">
    <property type="protein sequence ID" value="NBD28356.1"/>
    <property type="molecule type" value="Genomic_DNA"/>
</dbReference>
<dbReference type="InterPro" id="IPR016032">
    <property type="entry name" value="Sig_transdc_resp-reg_C-effctor"/>
</dbReference>
<accession>A0ABW9Y0V6</accession>
<dbReference type="InterPro" id="IPR041664">
    <property type="entry name" value="AAA_16"/>
</dbReference>
<keyword evidence="6" id="KW-1185">Reference proteome</keyword>
<evidence type="ECO:0000256" key="1">
    <source>
        <dbReference type="ARBA" id="ARBA00023015"/>
    </source>
</evidence>
<dbReference type="InterPro" id="IPR036388">
    <property type="entry name" value="WH-like_DNA-bd_sf"/>
</dbReference>
<dbReference type="PANTHER" id="PTHR44688">
    <property type="entry name" value="DNA-BINDING TRANSCRIPTIONAL ACTIVATOR DEVR_DOSR"/>
    <property type="match status" value="1"/>
</dbReference>
<dbReference type="RefSeq" id="WP_161747354.1">
    <property type="nucleotide sequence ID" value="NZ_JAAAMV010000040.1"/>
</dbReference>
<dbReference type="InterPro" id="IPR000792">
    <property type="entry name" value="Tscrpt_reg_LuxR_C"/>
</dbReference>
<comment type="caution">
    <text evidence="5">The sequence shown here is derived from an EMBL/GenBank/DDBJ whole genome shotgun (WGS) entry which is preliminary data.</text>
</comment>
<dbReference type="SUPFAM" id="SSF52540">
    <property type="entry name" value="P-loop containing nucleoside triphosphate hydrolases"/>
    <property type="match status" value="1"/>
</dbReference>
<dbReference type="Pfam" id="PF13191">
    <property type="entry name" value="AAA_16"/>
    <property type="match status" value="1"/>
</dbReference>
<sequence length="700" mass="79706">MRFETNRMFARERYYIVGRETELEQFEGLLQGGSDRKFDGAAMLHVYGTGGVGKSTFLRLCQHAAEQTGAYFMQLDSRDFVHTEPGVTEALFRKFIDCEAIEERQFLSEKEWKLKDLIEAFRNMPPERGVVLAFDTFEEMQDMETWLRDRLIPWLPEGGIVLTAGRYPLKGSWVQKPAWRERLKQVLINHLDRSDCMDYLQRCGLSDENRMERIWRQTKGHPLTLSLAAARDGKEESHAGVPNQIWFGEIAALWLKEVPNQELRKWVEAASILRHFNLELLEHVMQEKLSPIIFDQLVAFSFVRKSERGWQLHDLMQDSVSELLKERSPRLYKQLRERSASFYAGVLLNRDEGGGGGWEVGELFRYAGVKVVRALTSDASTDSYFWETVTESTLDEAAAYVEWRRNCSDDIVGTDIDPETGEEYLIHYSSEALRINVAGVNVRALFQLEPQSLKLLRDRSGASAALAAIIPFHNNSLEWLKDDPHCGPYLASLSAEARHRLKTPRERPAGWFIKLHDFRNVLDPDQRTVGMQLIYEYMCGGEILVCSPYPSEIARHFYPSIGFTVAQGATHCNYDGVMPTPTYVFDTRGEKLRHFLEDLLCRAGSISGLQFLSKTYVKPSGPANVDNGLSRSGQVIKRMTEREAEVASLVLTGCSNLEIANQLYISEVTVKKHLKSVYAKLNIRTRTQLAALMAASTTDG</sequence>
<keyword evidence="3" id="KW-0804">Transcription</keyword>
<proteinExistence type="predicted"/>
<dbReference type="InterPro" id="IPR027417">
    <property type="entry name" value="P-loop_NTPase"/>
</dbReference>